<evidence type="ECO:0000256" key="3">
    <source>
        <dbReference type="ARBA" id="ARBA00022801"/>
    </source>
</evidence>
<dbReference type="Gene3D" id="2.40.50.140">
    <property type="entry name" value="Nucleic acid-binding proteins"/>
    <property type="match status" value="1"/>
</dbReference>
<name>A0A1F7W778_9BACT</name>
<keyword evidence="1" id="KW-0547">Nucleotide-binding</keyword>
<evidence type="ECO:0000313" key="12">
    <source>
        <dbReference type="Proteomes" id="UP000176501"/>
    </source>
</evidence>
<evidence type="ECO:0000256" key="4">
    <source>
        <dbReference type="ARBA" id="ARBA00022806"/>
    </source>
</evidence>
<dbReference type="Gene3D" id="3.40.50.300">
    <property type="entry name" value="P-loop containing nucleotide triphosphate hydrolases"/>
    <property type="match status" value="2"/>
</dbReference>
<dbReference type="Proteomes" id="UP000176501">
    <property type="component" value="Unassembled WGS sequence"/>
</dbReference>
<organism evidence="11 12">
    <name type="scientific">Candidatus Uhrbacteria bacterium RIFOXYB2_FULL_57_15</name>
    <dbReference type="NCBI Taxonomy" id="1802422"/>
    <lineage>
        <taxon>Bacteria</taxon>
        <taxon>Candidatus Uhriibacteriota</taxon>
    </lineage>
</organism>
<keyword evidence="4" id="KW-0347">Helicase</keyword>
<comment type="caution">
    <text evidence="11">The sequence shown here is derived from an EMBL/GenBank/DDBJ whole genome shotgun (WGS) entry which is preliminary data.</text>
</comment>
<dbReference type="Pfam" id="PF00271">
    <property type="entry name" value="Helicase_C"/>
    <property type="match status" value="1"/>
</dbReference>
<dbReference type="InterPro" id="IPR014001">
    <property type="entry name" value="Helicase_ATP-bd"/>
</dbReference>
<dbReference type="InterPro" id="IPR047112">
    <property type="entry name" value="RecG/Mfd"/>
</dbReference>
<dbReference type="PANTHER" id="PTHR47964:SF1">
    <property type="entry name" value="ATP-DEPENDENT DNA HELICASE HOMOLOG RECG, CHLOROPLASTIC"/>
    <property type="match status" value="1"/>
</dbReference>
<keyword evidence="6" id="KW-0238">DNA-binding</keyword>
<evidence type="ECO:0000256" key="5">
    <source>
        <dbReference type="ARBA" id="ARBA00022840"/>
    </source>
</evidence>
<dbReference type="EMBL" id="MGFE01000017">
    <property type="protein sequence ID" value="OGL98665.1"/>
    <property type="molecule type" value="Genomic_DNA"/>
</dbReference>
<gene>
    <name evidence="11" type="ORF">A2304_02970</name>
</gene>
<dbReference type="InterPro" id="IPR027417">
    <property type="entry name" value="P-loop_NTPase"/>
</dbReference>
<evidence type="ECO:0000256" key="8">
    <source>
        <dbReference type="ARBA" id="ARBA00049819"/>
    </source>
</evidence>
<evidence type="ECO:0000259" key="9">
    <source>
        <dbReference type="PROSITE" id="PS51192"/>
    </source>
</evidence>
<dbReference type="SMART" id="SM00487">
    <property type="entry name" value="DEXDc"/>
    <property type="match status" value="1"/>
</dbReference>
<dbReference type="PROSITE" id="PS51194">
    <property type="entry name" value="HELICASE_CTER"/>
    <property type="match status" value="1"/>
</dbReference>
<dbReference type="GO" id="GO:0005524">
    <property type="term" value="F:ATP binding"/>
    <property type="evidence" value="ECO:0007669"/>
    <property type="project" value="UniProtKB-KW"/>
</dbReference>
<dbReference type="PANTHER" id="PTHR47964">
    <property type="entry name" value="ATP-DEPENDENT DNA HELICASE HOMOLOG RECG, CHLOROPLASTIC"/>
    <property type="match status" value="1"/>
</dbReference>
<dbReference type="Pfam" id="PF19833">
    <property type="entry name" value="RecG_dom3_C"/>
    <property type="match status" value="1"/>
</dbReference>
<evidence type="ECO:0000259" key="10">
    <source>
        <dbReference type="PROSITE" id="PS51194"/>
    </source>
</evidence>
<feature type="domain" description="Helicase ATP-binding" evidence="9">
    <location>
        <begin position="275"/>
        <end position="443"/>
    </location>
</feature>
<dbReference type="InterPro" id="IPR012340">
    <property type="entry name" value="NA-bd_OB-fold"/>
</dbReference>
<sequence length="688" mass="75350">MHLSTPVGALSGIGGNAEKDLRLLGIVSIRDLLSYWPFRYEDYSVEKPIVSLRHDDTVTVTVRIRSIESRPSKNRHVTLTEAIVEDETGELKVTWFNQPYLTKTLRPGSRLSLAGRVDNRFSGFAGACTLVSPVWEPAGARVHTGRIIPVYGLSGSLTMRRLRGAIERALPAAEELPEFLPEDIVANESFPSLAQAVRAVHFPESRAALDAAIARLKFDELFLHQLMFARVRSERAVRLARPVPTDVTFLKSFVASLPFTLTEAQRRAAWRIVQDCSKDRPMNRLLEGDVGSGKTAVAMIAIAGVIHVGMTAAYLAPTEILASQQQAVIIRFFVDVPMPGIGIGLLTASRARIGDEEVSRKELFAALADGRVRCLVGTHALLQGIDIPDLSLVVVDEQHRFGVEQRKALLERAPAPHLLSMTATPIPRSLALTIYGDLDLSVLNQMPGGRKPVVTRLVFEKDKRDMWDHVAAEVREGRQAFVVCPLIDQSDALGAKSVAEVAKTVTGVLPKSVRVGILHGKLPSDEKAASIDAFRLGQIDVLVSTTVVEVGVDVPNASVMLIVGADRFGLSQLHQLRGRVGRSDIQSHCYLVPDGWTPNAKERLTAMTRTTDGFELAEIDLRLRGAGNVFGTAQSGFPDFKLATEADVPLMKKTRDMAARLLGDDPNLDAYPLLREQVRIAFDQVHLE</sequence>
<dbReference type="SMART" id="SM00490">
    <property type="entry name" value="HELICc"/>
    <property type="match status" value="1"/>
</dbReference>
<keyword evidence="2" id="KW-0227">DNA damage</keyword>
<reference evidence="11 12" key="1">
    <citation type="journal article" date="2016" name="Nat. Commun.">
        <title>Thousands of microbial genomes shed light on interconnected biogeochemical processes in an aquifer system.</title>
        <authorList>
            <person name="Anantharaman K."/>
            <person name="Brown C.T."/>
            <person name="Hug L.A."/>
            <person name="Sharon I."/>
            <person name="Castelle C.J."/>
            <person name="Probst A.J."/>
            <person name="Thomas B.C."/>
            <person name="Singh A."/>
            <person name="Wilkins M.J."/>
            <person name="Karaoz U."/>
            <person name="Brodie E.L."/>
            <person name="Williams K.H."/>
            <person name="Hubbard S.S."/>
            <person name="Banfield J.F."/>
        </authorList>
    </citation>
    <scope>NUCLEOTIDE SEQUENCE [LARGE SCALE GENOMIC DNA]</scope>
</reference>
<evidence type="ECO:0000256" key="6">
    <source>
        <dbReference type="ARBA" id="ARBA00023125"/>
    </source>
</evidence>
<dbReference type="Pfam" id="PF17191">
    <property type="entry name" value="RecG_wedge"/>
    <property type="match status" value="1"/>
</dbReference>
<dbReference type="SUPFAM" id="SSF52540">
    <property type="entry name" value="P-loop containing nucleoside triphosphate hydrolases"/>
    <property type="match status" value="2"/>
</dbReference>
<dbReference type="SUPFAM" id="SSF50249">
    <property type="entry name" value="Nucleic acid-binding proteins"/>
    <property type="match status" value="1"/>
</dbReference>
<dbReference type="PROSITE" id="PS51192">
    <property type="entry name" value="HELICASE_ATP_BIND_1"/>
    <property type="match status" value="1"/>
</dbReference>
<evidence type="ECO:0000313" key="11">
    <source>
        <dbReference type="EMBL" id="OGL98665.1"/>
    </source>
</evidence>
<evidence type="ECO:0000256" key="7">
    <source>
        <dbReference type="ARBA" id="ARBA00023204"/>
    </source>
</evidence>
<keyword evidence="5" id="KW-0067">ATP-binding</keyword>
<dbReference type="AlphaFoldDB" id="A0A1F7W778"/>
<dbReference type="GO" id="GO:0003678">
    <property type="term" value="F:DNA helicase activity"/>
    <property type="evidence" value="ECO:0007669"/>
    <property type="project" value="TreeGrafter"/>
</dbReference>
<evidence type="ECO:0000256" key="1">
    <source>
        <dbReference type="ARBA" id="ARBA00022741"/>
    </source>
</evidence>
<protein>
    <recommendedName>
        <fullName evidence="8">Probable DNA 3'-5' helicase RecG</fullName>
    </recommendedName>
</protein>
<dbReference type="Pfam" id="PF00270">
    <property type="entry name" value="DEAD"/>
    <property type="match status" value="1"/>
</dbReference>
<proteinExistence type="predicted"/>
<dbReference type="InterPro" id="IPR033454">
    <property type="entry name" value="RecG_wedge"/>
</dbReference>
<feature type="domain" description="Helicase C-terminal" evidence="10">
    <location>
        <begin position="476"/>
        <end position="622"/>
    </location>
</feature>
<evidence type="ECO:0000256" key="2">
    <source>
        <dbReference type="ARBA" id="ARBA00022763"/>
    </source>
</evidence>
<dbReference type="InterPro" id="IPR045562">
    <property type="entry name" value="RecG_dom3_C"/>
</dbReference>
<keyword evidence="7" id="KW-0234">DNA repair</keyword>
<dbReference type="GO" id="GO:0016787">
    <property type="term" value="F:hydrolase activity"/>
    <property type="evidence" value="ECO:0007669"/>
    <property type="project" value="UniProtKB-KW"/>
</dbReference>
<keyword evidence="3" id="KW-0378">Hydrolase</keyword>
<dbReference type="GO" id="GO:0003677">
    <property type="term" value="F:DNA binding"/>
    <property type="evidence" value="ECO:0007669"/>
    <property type="project" value="UniProtKB-KW"/>
</dbReference>
<dbReference type="CDD" id="cd04488">
    <property type="entry name" value="RecG_wedge_OBF"/>
    <property type="match status" value="1"/>
</dbReference>
<dbReference type="InterPro" id="IPR011545">
    <property type="entry name" value="DEAD/DEAH_box_helicase_dom"/>
</dbReference>
<dbReference type="NCBIfam" id="NF008168">
    <property type="entry name" value="PRK10917.2-2"/>
    <property type="match status" value="1"/>
</dbReference>
<dbReference type="InterPro" id="IPR001650">
    <property type="entry name" value="Helicase_C-like"/>
</dbReference>
<accession>A0A1F7W778</accession>
<dbReference type="GO" id="GO:0006281">
    <property type="term" value="P:DNA repair"/>
    <property type="evidence" value="ECO:0007669"/>
    <property type="project" value="UniProtKB-KW"/>
</dbReference>